<name>A0AAN6MXQ7_9PEZI</name>
<dbReference type="Gene3D" id="3.40.710.10">
    <property type="entry name" value="DD-peptidase/beta-lactamase superfamily"/>
    <property type="match status" value="1"/>
</dbReference>
<protein>
    <recommendedName>
        <fullName evidence="3">Beta-lactamase-related domain-containing protein</fullName>
    </recommendedName>
</protein>
<dbReference type="Proteomes" id="UP001303473">
    <property type="component" value="Unassembled WGS sequence"/>
</dbReference>
<dbReference type="EMBL" id="MU853946">
    <property type="protein sequence ID" value="KAK3935010.1"/>
    <property type="molecule type" value="Genomic_DNA"/>
</dbReference>
<accession>A0AAN6MXQ7</accession>
<proteinExistence type="predicted"/>
<dbReference type="InterPro" id="IPR012338">
    <property type="entry name" value="Beta-lactam/transpept-like"/>
</dbReference>
<gene>
    <name evidence="1" type="ORF">QBC46DRAFT_367853</name>
</gene>
<organism evidence="1 2">
    <name type="scientific">Diplogelasinospora grovesii</name>
    <dbReference type="NCBI Taxonomy" id="303347"/>
    <lineage>
        <taxon>Eukaryota</taxon>
        <taxon>Fungi</taxon>
        <taxon>Dikarya</taxon>
        <taxon>Ascomycota</taxon>
        <taxon>Pezizomycotina</taxon>
        <taxon>Sordariomycetes</taxon>
        <taxon>Sordariomycetidae</taxon>
        <taxon>Sordariales</taxon>
        <taxon>Diplogelasinosporaceae</taxon>
        <taxon>Diplogelasinospora</taxon>
    </lineage>
</organism>
<evidence type="ECO:0000313" key="1">
    <source>
        <dbReference type="EMBL" id="KAK3935010.1"/>
    </source>
</evidence>
<dbReference type="SUPFAM" id="SSF56601">
    <property type="entry name" value="beta-lactamase/transpeptidase-like"/>
    <property type="match status" value="1"/>
</dbReference>
<evidence type="ECO:0008006" key="3">
    <source>
        <dbReference type="Google" id="ProtNLM"/>
    </source>
</evidence>
<dbReference type="AlphaFoldDB" id="A0AAN6MXQ7"/>
<comment type="caution">
    <text evidence="1">The sequence shown here is derived from an EMBL/GenBank/DDBJ whole genome shotgun (WGS) entry which is preliminary data.</text>
</comment>
<sequence>MKCFKANPRTADILERLAHLSTRATISDICKLIGIAKLSLGVIYSGEYCNVDKKVGLNANSIYYVRSISKAIVTASFTLLIYKGKLSWFTPLKELILKYANPVTITRFTELKSEANIEDLLAMWTGLPTLLILKTETARIFGLLEPQYKFRLKIGSPARASSLEQSTKGLLYNHLGLNITTFNNPAKDNYITAYITLTDRSPLTVPYPPLRFNHLLAAVSPRAVINEHSHYYSSLVSVNSYKSPRGLPTIAKGIPEPVQLIYYNGAIASALSAIYLLLKTNTFALCDAPDWIAQFLMEILAKERTLSAKLRELSKYVKRYYNSISNFYLNVAVHGDNGLRITT</sequence>
<reference evidence="2" key="1">
    <citation type="journal article" date="2023" name="Mol. Phylogenet. Evol.">
        <title>Genome-scale phylogeny and comparative genomics of the fungal order Sordariales.</title>
        <authorList>
            <person name="Hensen N."/>
            <person name="Bonometti L."/>
            <person name="Westerberg I."/>
            <person name="Brannstrom I.O."/>
            <person name="Guillou S."/>
            <person name="Cros-Aarteil S."/>
            <person name="Calhoun S."/>
            <person name="Haridas S."/>
            <person name="Kuo A."/>
            <person name="Mondo S."/>
            <person name="Pangilinan J."/>
            <person name="Riley R."/>
            <person name="LaButti K."/>
            <person name="Andreopoulos B."/>
            <person name="Lipzen A."/>
            <person name="Chen C."/>
            <person name="Yan M."/>
            <person name="Daum C."/>
            <person name="Ng V."/>
            <person name="Clum A."/>
            <person name="Steindorff A."/>
            <person name="Ohm R.A."/>
            <person name="Martin F."/>
            <person name="Silar P."/>
            <person name="Natvig D.O."/>
            <person name="Lalanne C."/>
            <person name="Gautier V."/>
            <person name="Ament-Velasquez S.L."/>
            <person name="Kruys A."/>
            <person name="Hutchinson M.I."/>
            <person name="Powell A.J."/>
            <person name="Barry K."/>
            <person name="Miller A.N."/>
            <person name="Grigoriev I.V."/>
            <person name="Debuchy R."/>
            <person name="Gladieux P."/>
            <person name="Hiltunen Thoren M."/>
            <person name="Johannesson H."/>
        </authorList>
    </citation>
    <scope>NUCLEOTIDE SEQUENCE [LARGE SCALE GENOMIC DNA]</scope>
    <source>
        <strain evidence="2">CBS 340.73</strain>
    </source>
</reference>
<keyword evidence="2" id="KW-1185">Reference proteome</keyword>
<evidence type="ECO:0000313" key="2">
    <source>
        <dbReference type="Proteomes" id="UP001303473"/>
    </source>
</evidence>